<evidence type="ECO:0000256" key="1">
    <source>
        <dbReference type="SAM" id="MobiDB-lite"/>
    </source>
</evidence>
<keyword evidence="3" id="KW-1185">Reference proteome</keyword>
<name>A0A8J3QVN7_9ACTN</name>
<feature type="compositionally biased region" description="Low complexity" evidence="1">
    <location>
        <begin position="88"/>
        <end position="111"/>
    </location>
</feature>
<dbReference type="Proteomes" id="UP000642748">
    <property type="component" value="Unassembled WGS sequence"/>
</dbReference>
<protein>
    <recommendedName>
        <fullName evidence="4">Acetone carboxylase</fullName>
    </recommendedName>
</protein>
<feature type="region of interest" description="Disordered" evidence="1">
    <location>
        <begin position="84"/>
        <end position="130"/>
    </location>
</feature>
<reference evidence="2" key="1">
    <citation type="submission" date="2021-01" db="EMBL/GenBank/DDBJ databases">
        <title>Whole genome shotgun sequence of Rugosimonospora africana NBRC 104875.</title>
        <authorList>
            <person name="Komaki H."/>
            <person name="Tamura T."/>
        </authorList>
    </citation>
    <scope>NUCLEOTIDE SEQUENCE</scope>
    <source>
        <strain evidence="2">NBRC 104875</strain>
    </source>
</reference>
<evidence type="ECO:0008006" key="4">
    <source>
        <dbReference type="Google" id="ProtNLM"/>
    </source>
</evidence>
<gene>
    <name evidence="2" type="ORF">Raf01_65170</name>
</gene>
<comment type="caution">
    <text evidence="2">The sequence shown here is derived from an EMBL/GenBank/DDBJ whole genome shotgun (WGS) entry which is preliminary data.</text>
</comment>
<proteinExistence type="predicted"/>
<evidence type="ECO:0000313" key="3">
    <source>
        <dbReference type="Proteomes" id="UP000642748"/>
    </source>
</evidence>
<evidence type="ECO:0000313" key="2">
    <source>
        <dbReference type="EMBL" id="GIH18345.1"/>
    </source>
</evidence>
<sequence>MFSGTIHPSPGGFPRGRPALNHFGVSAILLCSAKGCRVAAEWALRWNNPKLHPPERRKTWLACAQHRDSLSEFLSARGFLREVTPVEAGSGPDPSPDPADASAPAGAPADAMPTDTMPADALGDRPSNRE</sequence>
<accession>A0A8J3QVN7</accession>
<dbReference type="EMBL" id="BONZ01000066">
    <property type="protein sequence ID" value="GIH18345.1"/>
    <property type="molecule type" value="Genomic_DNA"/>
</dbReference>
<organism evidence="2 3">
    <name type="scientific">Rugosimonospora africana</name>
    <dbReference type="NCBI Taxonomy" id="556532"/>
    <lineage>
        <taxon>Bacteria</taxon>
        <taxon>Bacillati</taxon>
        <taxon>Actinomycetota</taxon>
        <taxon>Actinomycetes</taxon>
        <taxon>Micromonosporales</taxon>
        <taxon>Micromonosporaceae</taxon>
        <taxon>Rugosimonospora</taxon>
    </lineage>
</organism>
<dbReference type="AlphaFoldDB" id="A0A8J3QVN7"/>